<evidence type="ECO:0000256" key="1">
    <source>
        <dbReference type="ARBA" id="ARBA00022737"/>
    </source>
</evidence>
<organism evidence="3 4">
    <name type="scientific">Reticulomyxa filosa</name>
    <dbReference type="NCBI Taxonomy" id="46433"/>
    <lineage>
        <taxon>Eukaryota</taxon>
        <taxon>Sar</taxon>
        <taxon>Rhizaria</taxon>
        <taxon>Retaria</taxon>
        <taxon>Foraminifera</taxon>
        <taxon>Monothalamids</taxon>
        <taxon>Reticulomyxidae</taxon>
        <taxon>Reticulomyxa</taxon>
    </lineage>
</organism>
<evidence type="ECO:0000313" key="4">
    <source>
        <dbReference type="Proteomes" id="UP000023152"/>
    </source>
</evidence>
<dbReference type="EMBL" id="ASPP01007081">
    <property type="protein sequence ID" value="ETO27723.1"/>
    <property type="molecule type" value="Genomic_DNA"/>
</dbReference>
<sequence>NAFDEIGTTPLYRACNDGNVKVTKILLKDERTNPNLGNSNIYGSAPIHGCCVRGHESTLKLLLRRSNIDLNLIDKRGASPLDAAVYYHQVYGKDHTNIIRLLKERGAKFRMYGDTPGFEPTLADFIQFWLGNMGSVITEACDHCYVRLITELFQNKDKYKIDPTARNRLLKRMSGIEAAANKGCTPIVKILLENGFDPNEQKNELKKSALQLAQDGGFQECASVIQEWIDKQQKK</sequence>
<dbReference type="InterPro" id="IPR036770">
    <property type="entry name" value="Ankyrin_rpt-contain_sf"/>
</dbReference>
<protein>
    <submittedName>
        <fullName evidence="3">Ankyrin repeat protein</fullName>
    </submittedName>
</protein>
<feature type="non-terminal residue" evidence="3">
    <location>
        <position position="1"/>
    </location>
</feature>
<dbReference type="PANTHER" id="PTHR24198:SF165">
    <property type="entry name" value="ANKYRIN REPEAT-CONTAINING PROTEIN-RELATED"/>
    <property type="match status" value="1"/>
</dbReference>
<reference evidence="3 4" key="1">
    <citation type="journal article" date="2013" name="Curr. Biol.">
        <title>The Genome of the Foraminiferan Reticulomyxa filosa.</title>
        <authorList>
            <person name="Glockner G."/>
            <person name="Hulsmann N."/>
            <person name="Schleicher M."/>
            <person name="Noegel A.A."/>
            <person name="Eichinger L."/>
            <person name="Gallinger C."/>
            <person name="Pawlowski J."/>
            <person name="Sierra R."/>
            <person name="Euteneuer U."/>
            <person name="Pillet L."/>
            <person name="Moustafa A."/>
            <person name="Platzer M."/>
            <person name="Groth M."/>
            <person name="Szafranski K."/>
            <person name="Schliwa M."/>
        </authorList>
    </citation>
    <scope>NUCLEOTIDE SEQUENCE [LARGE SCALE GENOMIC DNA]</scope>
</reference>
<dbReference type="Proteomes" id="UP000023152">
    <property type="component" value="Unassembled WGS sequence"/>
</dbReference>
<dbReference type="Gene3D" id="1.25.40.20">
    <property type="entry name" value="Ankyrin repeat-containing domain"/>
    <property type="match status" value="1"/>
</dbReference>
<dbReference type="SUPFAM" id="SSF48403">
    <property type="entry name" value="Ankyrin repeat"/>
    <property type="match status" value="1"/>
</dbReference>
<proteinExistence type="predicted"/>
<dbReference type="OrthoDB" id="20872at2759"/>
<dbReference type="PANTHER" id="PTHR24198">
    <property type="entry name" value="ANKYRIN REPEAT AND PROTEIN KINASE DOMAIN-CONTAINING PROTEIN"/>
    <property type="match status" value="1"/>
</dbReference>
<evidence type="ECO:0000256" key="2">
    <source>
        <dbReference type="ARBA" id="ARBA00023043"/>
    </source>
</evidence>
<dbReference type="InterPro" id="IPR002110">
    <property type="entry name" value="Ankyrin_rpt"/>
</dbReference>
<keyword evidence="1" id="KW-0677">Repeat</keyword>
<dbReference type="AlphaFoldDB" id="X6NP70"/>
<evidence type="ECO:0000313" key="3">
    <source>
        <dbReference type="EMBL" id="ETO27723.1"/>
    </source>
</evidence>
<keyword evidence="4" id="KW-1185">Reference proteome</keyword>
<comment type="caution">
    <text evidence="3">The sequence shown here is derived from an EMBL/GenBank/DDBJ whole genome shotgun (WGS) entry which is preliminary data.</text>
</comment>
<gene>
    <name evidence="3" type="ORF">RFI_09409</name>
</gene>
<name>X6NP70_RETFI</name>
<accession>X6NP70</accession>
<dbReference type="PRINTS" id="PR01415">
    <property type="entry name" value="ANKYRIN"/>
</dbReference>
<dbReference type="SMART" id="SM00248">
    <property type="entry name" value="ANK"/>
    <property type="match status" value="4"/>
</dbReference>
<dbReference type="Pfam" id="PF13637">
    <property type="entry name" value="Ank_4"/>
    <property type="match status" value="1"/>
</dbReference>
<dbReference type="Pfam" id="PF12796">
    <property type="entry name" value="Ank_2"/>
    <property type="match status" value="1"/>
</dbReference>
<keyword evidence="2" id="KW-0040">ANK repeat</keyword>